<dbReference type="OrthoDB" id="2906425at2759"/>
<feature type="region of interest" description="Disordered" evidence="1">
    <location>
        <begin position="1"/>
        <end position="22"/>
    </location>
</feature>
<dbReference type="HOGENOM" id="CLU_640904_0_0_1"/>
<dbReference type="PANTHER" id="PTHR21310:SF15">
    <property type="entry name" value="AMINOGLYCOSIDE PHOSPHOTRANSFERASE DOMAIN-CONTAINING PROTEIN"/>
    <property type="match status" value="1"/>
</dbReference>
<name>A0A0C3CDE7_OIDMZ</name>
<dbReference type="AlphaFoldDB" id="A0A0C3CDE7"/>
<evidence type="ECO:0000313" key="4">
    <source>
        <dbReference type="Proteomes" id="UP000054321"/>
    </source>
</evidence>
<reference evidence="3 4" key="1">
    <citation type="submission" date="2014-04" db="EMBL/GenBank/DDBJ databases">
        <authorList>
            <consortium name="DOE Joint Genome Institute"/>
            <person name="Kuo A."/>
            <person name="Martino E."/>
            <person name="Perotto S."/>
            <person name="Kohler A."/>
            <person name="Nagy L.G."/>
            <person name="Floudas D."/>
            <person name="Copeland A."/>
            <person name="Barry K.W."/>
            <person name="Cichocki N."/>
            <person name="Veneault-Fourrey C."/>
            <person name="LaButti K."/>
            <person name="Lindquist E.A."/>
            <person name="Lipzen A."/>
            <person name="Lundell T."/>
            <person name="Morin E."/>
            <person name="Murat C."/>
            <person name="Sun H."/>
            <person name="Tunlid A."/>
            <person name="Henrissat B."/>
            <person name="Grigoriev I.V."/>
            <person name="Hibbett D.S."/>
            <person name="Martin F."/>
            <person name="Nordberg H.P."/>
            <person name="Cantor M.N."/>
            <person name="Hua S.X."/>
        </authorList>
    </citation>
    <scope>NUCLEOTIDE SEQUENCE [LARGE SCALE GENOMIC DNA]</scope>
    <source>
        <strain evidence="3 4">Zn</strain>
    </source>
</reference>
<dbReference type="EMBL" id="KN832883">
    <property type="protein sequence ID" value="KIM96973.1"/>
    <property type="molecule type" value="Genomic_DNA"/>
</dbReference>
<evidence type="ECO:0000313" key="3">
    <source>
        <dbReference type="EMBL" id="KIM96973.1"/>
    </source>
</evidence>
<proteinExistence type="predicted"/>
<reference evidence="4" key="2">
    <citation type="submission" date="2015-01" db="EMBL/GenBank/DDBJ databases">
        <title>Evolutionary Origins and Diversification of the Mycorrhizal Mutualists.</title>
        <authorList>
            <consortium name="DOE Joint Genome Institute"/>
            <consortium name="Mycorrhizal Genomics Consortium"/>
            <person name="Kohler A."/>
            <person name="Kuo A."/>
            <person name="Nagy L.G."/>
            <person name="Floudas D."/>
            <person name="Copeland A."/>
            <person name="Barry K.W."/>
            <person name="Cichocki N."/>
            <person name="Veneault-Fourrey C."/>
            <person name="LaButti K."/>
            <person name="Lindquist E.A."/>
            <person name="Lipzen A."/>
            <person name="Lundell T."/>
            <person name="Morin E."/>
            <person name="Murat C."/>
            <person name="Riley R."/>
            <person name="Ohm R."/>
            <person name="Sun H."/>
            <person name="Tunlid A."/>
            <person name="Henrissat B."/>
            <person name="Grigoriev I.V."/>
            <person name="Hibbett D.S."/>
            <person name="Martin F."/>
        </authorList>
    </citation>
    <scope>NUCLEOTIDE SEQUENCE [LARGE SCALE GENOMIC DNA]</scope>
    <source>
        <strain evidence="4">Zn</strain>
    </source>
</reference>
<gene>
    <name evidence="3" type="ORF">OIDMADRAFT_169749</name>
</gene>
<accession>A0A0C3CDE7</accession>
<dbReference type="Proteomes" id="UP000054321">
    <property type="component" value="Unassembled WGS sequence"/>
</dbReference>
<protein>
    <recommendedName>
        <fullName evidence="2">Aminoglycoside phosphotransferase domain-containing protein</fullName>
    </recommendedName>
</protein>
<dbReference type="Gene3D" id="3.90.1200.10">
    <property type="match status" value="1"/>
</dbReference>
<dbReference type="InterPro" id="IPR002575">
    <property type="entry name" value="Aminoglycoside_PTrfase"/>
</dbReference>
<dbReference type="Pfam" id="PF01636">
    <property type="entry name" value="APH"/>
    <property type="match status" value="1"/>
</dbReference>
<organism evidence="3 4">
    <name type="scientific">Oidiodendron maius (strain Zn)</name>
    <dbReference type="NCBI Taxonomy" id="913774"/>
    <lineage>
        <taxon>Eukaryota</taxon>
        <taxon>Fungi</taxon>
        <taxon>Dikarya</taxon>
        <taxon>Ascomycota</taxon>
        <taxon>Pezizomycotina</taxon>
        <taxon>Leotiomycetes</taxon>
        <taxon>Leotiomycetes incertae sedis</taxon>
        <taxon>Myxotrichaceae</taxon>
        <taxon>Oidiodendron</taxon>
    </lineage>
</organism>
<sequence>MATIISGTEPRPQTPPHHPIHGVHMPIATIEHIIAQGFPEVKLVSVTRLESGGSYNNRIYYLKLRRSHSETEPAHLAESEEHEFVLKVNGRFFGASKIQNEVACLRLLETYCSEVPAPRPLAWSEDGVKMTTRYGPLDKWHTREASTGQEKNIGWIMMTRVPGEPISSLHLEQAAMIDLAQQLANHVTSWRRLVPRQVNCGNIRFCQSEYENFSSDINLDGGPDLVVRGLLSEDIELTQGITSVSQYYRIKLEDKLRLLKSSETYAHNRPIAPLVQAFIAQTLPKLVLDEYPSRSQDDASTGGFVFTHYDLSPRNILISGEPPRISGIVDFEFSGFFSPLEEFLNDYVGNEGDWPREVYKAYLETLENNGIATPAKSVASLHWKQAYGVEKLVENIAPWWL</sequence>
<dbReference type="InterPro" id="IPR011009">
    <property type="entry name" value="Kinase-like_dom_sf"/>
</dbReference>
<keyword evidence="4" id="KW-1185">Reference proteome</keyword>
<dbReference type="InParanoid" id="A0A0C3CDE7"/>
<evidence type="ECO:0000256" key="1">
    <source>
        <dbReference type="SAM" id="MobiDB-lite"/>
    </source>
</evidence>
<feature type="non-terminal residue" evidence="3">
    <location>
        <position position="401"/>
    </location>
</feature>
<dbReference type="PANTHER" id="PTHR21310">
    <property type="entry name" value="AMINOGLYCOSIDE PHOSPHOTRANSFERASE-RELATED-RELATED"/>
    <property type="match status" value="1"/>
</dbReference>
<feature type="domain" description="Aminoglycoside phosphotransferase" evidence="2">
    <location>
        <begin position="82"/>
        <end position="364"/>
    </location>
</feature>
<dbReference type="InterPro" id="IPR051678">
    <property type="entry name" value="AGP_Transferase"/>
</dbReference>
<evidence type="ECO:0000259" key="2">
    <source>
        <dbReference type="Pfam" id="PF01636"/>
    </source>
</evidence>
<dbReference type="SUPFAM" id="SSF56112">
    <property type="entry name" value="Protein kinase-like (PK-like)"/>
    <property type="match status" value="1"/>
</dbReference>